<accession>A0ABD7BY03</accession>
<protein>
    <recommendedName>
        <fullName evidence="4">Bacteriocin</fullName>
    </recommendedName>
</protein>
<proteinExistence type="predicted"/>
<evidence type="ECO:0000313" key="3">
    <source>
        <dbReference type="Proteomes" id="UP000196980"/>
    </source>
</evidence>
<organism evidence="2 3">
    <name type="scientific">Xylella fastidiosa</name>
    <dbReference type="NCBI Taxonomy" id="2371"/>
    <lineage>
        <taxon>Bacteria</taxon>
        <taxon>Pseudomonadati</taxon>
        <taxon>Pseudomonadota</taxon>
        <taxon>Gammaproteobacteria</taxon>
        <taxon>Lysobacterales</taxon>
        <taxon>Lysobacteraceae</taxon>
        <taxon>Xylella</taxon>
    </lineage>
</organism>
<dbReference type="EMBL" id="CP009885">
    <property type="protein sequence ID" value="QPB72719.1"/>
    <property type="molecule type" value="Genomic_DNA"/>
</dbReference>
<reference evidence="3" key="1">
    <citation type="submission" date="2014-11" db="EMBL/GenBank/DDBJ databases">
        <title>Xylella fastidiosa Hib4 Genome Sequencing.</title>
        <authorList>
            <person name="Pierry P.M."/>
            <person name="da Silva A.M."/>
        </authorList>
    </citation>
    <scope>NUCLEOTIDE SEQUENCE [LARGE SCALE GENOMIC DNA]</scope>
    <source>
        <strain evidence="3">Hib4</strain>
    </source>
</reference>
<evidence type="ECO:0000313" key="2">
    <source>
        <dbReference type="EMBL" id="QPB72719.1"/>
    </source>
</evidence>
<gene>
    <name evidence="2" type="ORF">XFHB_09375</name>
</gene>
<evidence type="ECO:0000256" key="1">
    <source>
        <dbReference type="SAM" id="MobiDB-lite"/>
    </source>
</evidence>
<dbReference type="Proteomes" id="UP000196980">
    <property type="component" value="Chromosome"/>
</dbReference>
<dbReference type="RefSeq" id="WP_167701465.1">
    <property type="nucleotide sequence ID" value="NZ_CP009885.1"/>
</dbReference>
<dbReference type="KEGG" id="xfh:XFHB_09375"/>
<dbReference type="AlphaFoldDB" id="A0ABD7BY03"/>
<evidence type="ECO:0008006" key="4">
    <source>
        <dbReference type="Google" id="ProtNLM"/>
    </source>
</evidence>
<feature type="compositionally biased region" description="Polar residues" evidence="1">
    <location>
        <begin position="30"/>
        <end position="44"/>
    </location>
</feature>
<feature type="region of interest" description="Disordered" evidence="1">
    <location>
        <begin position="28"/>
        <end position="50"/>
    </location>
</feature>
<sequence>MTKELARELPSGSMRELTETELDFIVGGSPQKQFDQYTQHQNPNYLDDQR</sequence>
<name>A0ABD7BY03_XYLFS</name>